<dbReference type="InterPro" id="IPR006665">
    <property type="entry name" value="OmpA-like"/>
</dbReference>
<gene>
    <name evidence="8" type="ORF">D2T29_20530</name>
</gene>
<feature type="compositionally biased region" description="Basic and acidic residues" evidence="5">
    <location>
        <begin position="735"/>
        <end position="750"/>
    </location>
</feature>
<evidence type="ECO:0000256" key="1">
    <source>
        <dbReference type="ARBA" id="ARBA00004442"/>
    </source>
</evidence>
<evidence type="ECO:0000256" key="5">
    <source>
        <dbReference type="SAM" id="MobiDB-lite"/>
    </source>
</evidence>
<dbReference type="EMBL" id="SAUY01000045">
    <property type="protein sequence ID" value="RWR26420.1"/>
    <property type="molecule type" value="Genomic_DNA"/>
</dbReference>
<keyword evidence="3" id="KW-0998">Cell outer membrane</keyword>
<keyword evidence="2 4" id="KW-0472">Membrane</keyword>
<evidence type="ECO:0000259" key="7">
    <source>
        <dbReference type="PROSITE" id="PS51123"/>
    </source>
</evidence>
<feature type="domain" description="OmpA-like" evidence="7">
    <location>
        <begin position="485"/>
        <end position="602"/>
    </location>
</feature>
<sequence length="750" mass="78734">MSLRAKILTTVCFASAAVLAAFAAGGSATVIEKRSQKMMQIEMEATGHGWVDVRTDGLQVILLGTAPSEAERFRAITRASTVVDSSRIVDNTDVENSVATAPPDFSLQMLRNDDGISLIGFIPSATDRAALVSRLEAQQGVGTVTDMLETADYPEPDGWGMAVDFAVETIRTLPRAKISVDPGLVEVNAIADSPAEKTRIETSLARRRPVELKLVSEISAPRPVITPFTLRFLIDDQGARFDACSADTDRARDRILAAARDAGVKGAQGCTVGMGTPSPQWSDAVVMGLKALRELGAGTITFADADIVLAAAPDVPQATYDKVVGELESNLPDIFSLKAERQKAAEAEGTRPEFTALLDKDGKVSLRGRVTNARSRDAIESYARARFGAASVYGATRLDPDLPQGWPVRTMAALEALNTLASGSVVVTPDLVRVSGVTGDQQASDTVSRLLAKRLGEDAAISLAIQYDRRLDPVLGLPTGPECVDRLNGVLAASKVSFEPGSAVIAAAGEKTLDDLAVAMKDCQDFRMEIAGHTDSQGRDEMNLALSQERARSVLMALMERHVLTENLVAAGYGETQPIADNGTEEGREANRRIEFVLLDAKPIETEGAPLPAADATPVTEAEQHAGVTDETEVTAPEGEADAPMDTLGDDAPPMEEAPDEAGEAPAGEDAQATDPGDGAAPQAAETADGLPAAPPLDTAPDAESPAGEGENAAPAALPEQDPTIEIPVAPAEDSPAKPETRPDGLDTSE</sequence>
<evidence type="ECO:0000256" key="4">
    <source>
        <dbReference type="PROSITE-ProRule" id="PRU00473"/>
    </source>
</evidence>
<dbReference type="SUPFAM" id="SSF103088">
    <property type="entry name" value="OmpA-like"/>
    <property type="match status" value="1"/>
</dbReference>
<name>A0A443K0U4_9RHOB</name>
<reference evidence="8 9" key="2">
    <citation type="submission" date="2019-01" db="EMBL/GenBank/DDBJ databases">
        <authorList>
            <person name="Li Y."/>
        </authorList>
    </citation>
    <scope>NUCLEOTIDE SEQUENCE [LARGE SCALE GENOMIC DNA]</scope>
    <source>
        <strain evidence="8 9">07D10-4-3</strain>
    </source>
</reference>
<protein>
    <recommendedName>
        <fullName evidence="7">OmpA-like domain-containing protein</fullName>
    </recommendedName>
</protein>
<dbReference type="InterPro" id="IPR036737">
    <property type="entry name" value="OmpA-like_sf"/>
</dbReference>
<evidence type="ECO:0000256" key="6">
    <source>
        <dbReference type="SAM" id="SignalP"/>
    </source>
</evidence>
<dbReference type="InterPro" id="IPR006664">
    <property type="entry name" value="OMP_bac"/>
</dbReference>
<dbReference type="PROSITE" id="PS51123">
    <property type="entry name" value="OMPA_2"/>
    <property type="match status" value="1"/>
</dbReference>
<proteinExistence type="predicted"/>
<keyword evidence="6" id="KW-0732">Signal</keyword>
<dbReference type="GO" id="GO:0009279">
    <property type="term" value="C:cell outer membrane"/>
    <property type="evidence" value="ECO:0007669"/>
    <property type="project" value="UniProtKB-SubCell"/>
</dbReference>
<dbReference type="RefSeq" id="WP_128233947.1">
    <property type="nucleotide sequence ID" value="NZ_SAUY01000045.1"/>
</dbReference>
<comment type="caution">
    <text evidence="8">The sequence shown here is derived from an EMBL/GenBank/DDBJ whole genome shotgun (WGS) entry which is preliminary data.</text>
</comment>
<dbReference type="InterPro" id="IPR050330">
    <property type="entry name" value="Bact_OuterMem_StrucFunc"/>
</dbReference>
<evidence type="ECO:0000256" key="3">
    <source>
        <dbReference type="ARBA" id="ARBA00023237"/>
    </source>
</evidence>
<reference evidence="8 9" key="1">
    <citation type="submission" date="2019-01" db="EMBL/GenBank/DDBJ databases">
        <title>Sinorhodobacter populi sp. nov. isolated from the symptomatic bark tissue of Populus euramericana canker.</title>
        <authorList>
            <person name="Xu G."/>
        </authorList>
    </citation>
    <scope>NUCLEOTIDE SEQUENCE [LARGE SCALE GENOMIC DNA]</scope>
    <source>
        <strain evidence="8 9">07D10-4-3</strain>
    </source>
</reference>
<dbReference type="Gene3D" id="3.30.1330.60">
    <property type="entry name" value="OmpA-like domain"/>
    <property type="match status" value="1"/>
</dbReference>
<dbReference type="PANTHER" id="PTHR30329:SF21">
    <property type="entry name" value="LIPOPROTEIN YIAD-RELATED"/>
    <property type="match status" value="1"/>
</dbReference>
<dbReference type="Proteomes" id="UP000284451">
    <property type="component" value="Unassembled WGS sequence"/>
</dbReference>
<dbReference type="PRINTS" id="PR01021">
    <property type="entry name" value="OMPADOMAIN"/>
</dbReference>
<evidence type="ECO:0000313" key="9">
    <source>
        <dbReference type="Proteomes" id="UP000284451"/>
    </source>
</evidence>
<accession>A0A443K0U4</accession>
<dbReference type="AlphaFoldDB" id="A0A443K0U4"/>
<dbReference type="Gene3D" id="3.40.1520.20">
    <property type="match status" value="2"/>
</dbReference>
<feature type="compositionally biased region" description="Low complexity" evidence="5">
    <location>
        <begin position="687"/>
        <end position="720"/>
    </location>
</feature>
<feature type="compositionally biased region" description="Acidic residues" evidence="5">
    <location>
        <begin position="653"/>
        <end position="663"/>
    </location>
</feature>
<feature type="region of interest" description="Disordered" evidence="5">
    <location>
        <begin position="608"/>
        <end position="750"/>
    </location>
</feature>
<evidence type="ECO:0000256" key="2">
    <source>
        <dbReference type="ARBA" id="ARBA00023136"/>
    </source>
</evidence>
<dbReference type="PANTHER" id="PTHR30329">
    <property type="entry name" value="STATOR ELEMENT OF FLAGELLAR MOTOR COMPLEX"/>
    <property type="match status" value="1"/>
</dbReference>
<dbReference type="Pfam" id="PF00691">
    <property type="entry name" value="OmpA"/>
    <property type="match status" value="1"/>
</dbReference>
<feature type="chain" id="PRO_5019516315" description="OmpA-like domain-containing protein" evidence="6">
    <location>
        <begin position="24"/>
        <end position="750"/>
    </location>
</feature>
<evidence type="ECO:0000313" key="8">
    <source>
        <dbReference type="EMBL" id="RWR26420.1"/>
    </source>
</evidence>
<dbReference type="CDD" id="cd07185">
    <property type="entry name" value="OmpA_C-like"/>
    <property type="match status" value="1"/>
</dbReference>
<comment type="subcellular location">
    <subcellularLocation>
        <location evidence="1">Cell outer membrane</location>
    </subcellularLocation>
</comment>
<feature type="signal peptide" evidence="6">
    <location>
        <begin position="1"/>
        <end position="23"/>
    </location>
</feature>
<organism evidence="8 9">
    <name type="scientific">Paenirhodobacter populi</name>
    <dbReference type="NCBI Taxonomy" id="2306993"/>
    <lineage>
        <taxon>Bacteria</taxon>
        <taxon>Pseudomonadati</taxon>
        <taxon>Pseudomonadota</taxon>
        <taxon>Alphaproteobacteria</taxon>
        <taxon>Rhodobacterales</taxon>
        <taxon>Rhodobacter group</taxon>
        <taxon>Paenirhodobacter</taxon>
    </lineage>
</organism>